<comment type="caution">
    <text evidence="1">The sequence shown here is derived from an EMBL/GenBank/DDBJ whole genome shotgun (WGS) entry which is preliminary data.</text>
</comment>
<protein>
    <submittedName>
        <fullName evidence="1">Uncharacterized protein</fullName>
    </submittedName>
</protein>
<gene>
    <name evidence="1" type="ORF">H7U18_18365</name>
</gene>
<evidence type="ECO:0000313" key="1">
    <source>
        <dbReference type="EMBL" id="MBC2873138.1"/>
    </source>
</evidence>
<sequence>MSLNDSDNFATKIVSQNPAFSSWKLDTVNVIDATGYTEITDYIGENGFAVVPMVDGGFKLHTGIGVRHSRLGREPALYTSI</sequence>
<dbReference type="Proteomes" id="UP000629923">
    <property type="component" value="Unassembled WGS sequence"/>
</dbReference>
<dbReference type="EMBL" id="JACLQZ010000001">
    <property type="protein sequence ID" value="MBC2873138.1"/>
    <property type="molecule type" value="Genomic_DNA"/>
</dbReference>
<evidence type="ECO:0000313" key="2">
    <source>
        <dbReference type="Proteomes" id="UP000629923"/>
    </source>
</evidence>
<name>A0A923EQ27_KLEPN</name>
<organism evidence="1 2">
    <name type="scientific">Klebsiella pneumoniae</name>
    <dbReference type="NCBI Taxonomy" id="573"/>
    <lineage>
        <taxon>Bacteria</taxon>
        <taxon>Pseudomonadati</taxon>
        <taxon>Pseudomonadota</taxon>
        <taxon>Gammaproteobacteria</taxon>
        <taxon>Enterobacterales</taxon>
        <taxon>Enterobacteriaceae</taxon>
        <taxon>Klebsiella/Raoultella group</taxon>
        <taxon>Klebsiella</taxon>
        <taxon>Klebsiella pneumoniae complex</taxon>
    </lineage>
</organism>
<proteinExistence type="predicted"/>
<reference evidence="1" key="1">
    <citation type="submission" date="2020-08" db="EMBL/GenBank/DDBJ databases">
        <title>Tigecycline and colistin resistance in Klebsiella pneumoniae.</title>
        <authorList>
            <person name="Ramesh N."/>
            <person name="Shanthini T."/>
            <person name="Prasanth M."/>
            <person name="Senthilkumar N."/>
            <person name="Meesala Krishna M."/>
            <person name="Guruswami G."/>
        </authorList>
    </citation>
    <scope>NUCLEOTIDE SEQUENCE</scope>
    <source>
        <strain evidence="1">SHM 84C</strain>
    </source>
</reference>
<dbReference type="AlphaFoldDB" id="A0A923EQ27"/>
<accession>A0A923EQ27</accession>